<proteinExistence type="predicted"/>
<dbReference type="EMBL" id="CP029190">
    <property type="protein sequence ID" value="QES52501.1"/>
    <property type="molecule type" value="Genomic_DNA"/>
</dbReference>
<dbReference type="Gene3D" id="3.40.50.1820">
    <property type="entry name" value="alpha/beta hydrolase"/>
    <property type="match status" value="1"/>
</dbReference>
<dbReference type="AlphaFoldDB" id="A0A5P2DGU9"/>
<dbReference type="InterPro" id="IPR050228">
    <property type="entry name" value="Carboxylesterase_BioH"/>
</dbReference>
<dbReference type="SUPFAM" id="SSF53474">
    <property type="entry name" value="alpha/beta-Hydrolases"/>
    <property type="match status" value="1"/>
</dbReference>
<dbReference type="InterPro" id="IPR029058">
    <property type="entry name" value="AB_hydrolase_fold"/>
</dbReference>
<feature type="domain" description="AB hydrolase-1" evidence="1">
    <location>
        <begin position="14"/>
        <end position="116"/>
    </location>
</feature>
<evidence type="ECO:0000313" key="3">
    <source>
        <dbReference type="Proteomes" id="UP000325211"/>
    </source>
</evidence>
<dbReference type="OrthoDB" id="63519at2"/>
<dbReference type="PANTHER" id="PTHR43194">
    <property type="entry name" value="HYDROLASE ALPHA/BETA FOLD FAMILY"/>
    <property type="match status" value="1"/>
</dbReference>
<protein>
    <submittedName>
        <fullName evidence="2">Alpha/beta hydrolase</fullName>
    </submittedName>
</protein>
<dbReference type="Pfam" id="PF00561">
    <property type="entry name" value="Abhydrolase_1"/>
    <property type="match status" value="1"/>
</dbReference>
<sequence>MRWVELPGADPARVYVHGLGGMSTAYFARVAADPRLAGHRSLLVDLLGFGLSDRPADFDYRLESHADALAEALRTAGVTAADVVGHSMGGAVAIVLAARHPELVARLVLAEPNLDPQTPVRVPGSSGIALYSEAEFTGGGFAETLDRVGPGWAATMRLADPLALHRSAVHLARATEPTMREMLLGLLVPRTLLYGEQGEAPGREAELAAAGVRIQGIAGAGHNISLDQPEAFVRATVAGLAR</sequence>
<accession>A0A5P2DGU9</accession>
<gene>
    <name evidence="2" type="ORF">DEJ50_18585</name>
</gene>
<organism evidence="2 3">
    <name type="scientific">Streptomyces venezuelae</name>
    <dbReference type="NCBI Taxonomy" id="54571"/>
    <lineage>
        <taxon>Bacteria</taxon>
        <taxon>Bacillati</taxon>
        <taxon>Actinomycetota</taxon>
        <taxon>Actinomycetes</taxon>
        <taxon>Kitasatosporales</taxon>
        <taxon>Streptomycetaceae</taxon>
        <taxon>Streptomyces</taxon>
    </lineage>
</organism>
<reference evidence="2 3" key="1">
    <citation type="submission" date="2018-05" db="EMBL/GenBank/DDBJ databases">
        <title>Streptomyces venezuelae.</title>
        <authorList>
            <person name="Kim W."/>
            <person name="Lee N."/>
            <person name="Cho B.-K."/>
        </authorList>
    </citation>
    <scope>NUCLEOTIDE SEQUENCE [LARGE SCALE GENOMIC DNA]</scope>
    <source>
        <strain evidence="2 3">ATCC 21782</strain>
    </source>
</reference>
<dbReference type="Proteomes" id="UP000325211">
    <property type="component" value="Chromosome"/>
</dbReference>
<dbReference type="InterPro" id="IPR000073">
    <property type="entry name" value="AB_hydrolase_1"/>
</dbReference>
<dbReference type="PRINTS" id="PR00111">
    <property type="entry name" value="ABHYDROLASE"/>
</dbReference>
<evidence type="ECO:0000313" key="2">
    <source>
        <dbReference type="EMBL" id="QES52501.1"/>
    </source>
</evidence>
<dbReference type="PANTHER" id="PTHR43194:SF2">
    <property type="entry name" value="PEROXISOMAL MEMBRANE PROTEIN LPX1"/>
    <property type="match status" value="1"/>
</dbReference>
<name>A0A5P2DGU9_STRVZ</name>
<dbReference type="GO" id="GO:0016787">
    <property type="term" value="F:hydrolase activity"/>
    <property type="evidence" value="ECO:0007669"/>
    <property type="project" value="UniProtKB-KW"/>
</dbReference>
<keyword evidence="2" id="KW-0378">Hydrolase</keyword>
<evidence type="ECO:0000259" key="1">
    <source>
        <dbReference type="Pfam" id="PF00561"/>
    </source>
</evidence>